<comment type="caution">
    <text evidence="2">The sequence shown here is derived from an EMBL/GenBank/DDBJ whole genome shotgun (WGS) entry which is preliminary data.</text>
</comment>
<dbReference type="EMBL" id="JANBQF010000013">
    <property type="protein sequence ID" value="KAJ2008009.1"/>
    <property type="molecule type" value="Genomic_DNA"/>
</dbReference>
<dbReference type="SUPFAM" id="SSF81995">
    <property type="entry name" value="beta-sandwich domain of Sec23/24"/>
    <property type="match status" value="1"/>
</dbReference>
<dbReference type="AlphaFoldDB" id="A0A9W8BIC2"/>
<dbReference type="SMART" id="SM00696">
    <property type="entry name" value="DM9"/>
    <property type="match status" value="1"/>
</dbReference>
<dbReference type="Pfam" id="PF11901">
    <property type="entry name" value="DM9"/>
    <property type="match status" value="1"/>
</dbReference>
<dbReference type="Proteomes" id="UP001150907">
    <property type="component" value="Unassembled WGS sequence"/>
</dbReference>
<feature type="compositionally biased region" description="Gly residues" evidence="1">
    <location>
        <begin position="108"/>
        <end position="126"/>
    </location>
</feature>
<gene>
    <name evidence="2" type="ORF">H4R26_000445</name>
</gene>
<reference evidence="2" key="1">
    <citation type="submission" date="2022-07" db="EMBL/GenBank/DDBJ databases">
        <title>Phylogenomic reconstructions and comparative analyses of Kickxellomycotina fungi.</title>
        <authorList>
            <person name="Reynolds N.K."/>
            <person name="Stajich J.E."/>
            <person name="Barry K."/>
            <person name="Grigoriev I.V."/>
            <person name="Crous P."/>
            <person name="Smith M.E."/>
        </authorList>
    </citation>
    <scope>NUCLEOTIDE SEQUENCE</scope>
    <source>
        <strain evidence="2">IMI 214461</strain>
    </source>
</reference>
<keyword evidence="3" id="KW-1185">Reference proteome</keyword>
<feature type="region of interest" description="Disordered" evidence="1">
    <location>
        <begin position="1"/>
        <end position="152"/>
    </location>
</feature>
<sequence length="278" mass="28701">MSDSGDFSQRDHSGQHDEQSRGGPPPAGFNPHGGHAQPPPPGQGYGPGQGQGYGGQPPPGPRQGYGGPPPPGQQGYGGPPPHGQGHGGPPPYGANQGHGGPPPPGPGQSYGQGYGGQHASGGGGGSDRGKLEWVSASDGHIPPNPVQGGIEKDGSPLFVGRAIYKGGLHPVKVGQHLTGGGCALGWGHDEVRISDYQVLCGDANRLRWVKQEGDLDIQGIKPFPAGHEEDGAPLYIAKTLHEGSQQLGKCGPHLNRMTFAYGHKERDTLTYMILCYAD</sequence>
<evidence type="ECO:0000313" key="3">
    <source>
        <dbReference type="Proteomes" id="UP001150907"/>
    </source>
</evidence>
<evidence type="ECO:0000256" key="1">
    <source>
        <dbReference type="SAM" id="MobiDB-lite"/>
    </source>
</evidence>
<accession>A0A9W8BIC2</accession>
<organism evidence="2 3">
    <name type="scientific">Coemansia thaxteri</name>
    <dbReference type="NCBI Taxonomy" id="2663907"/>
    <lineage>
        <taxon>Eukaryota</taxon>
        <taxon>Fungi</taxon>
        <taxon>Fungi incertae sedis</taxon>
        <taxon>Zoopagomycota</taxon>
        <taxon>Kickxellomycotina</taxon>
        <taxon>Kickxellomycetes</taxon>
        <taxon>Kickxellales</taxon>
        <taxon>Kickxellaceae</taxon>
        <taxon>Coemansia</taxon>
    </lineage>
</organism>
<evidence type="ECO:0000313" key="2">
    <source>
        <dbReference type="EMBL" id="KAJ2008009.1"/>
    </source>
</evidence>
<protein>
    <submittedName>
        <fullName evidence="2">Uncharacterized protein</fullName>
    </submittedName>
</protein>
<dbReference type="OrthoDB" id="2142040at2759"/>
<dbReference type="InterPro" id="IPR006616">
    <property type="entry name" value="DM9_repeat"/>
</dbReference>
<name>A0A9W8BIC2_9FUNG</name>
<feature type="compositionally biased region" description="Pro residues" evidence="1">
    <location>
        <begin position="56"/>
        <end position="92"/>
    </location>
</feature>
<dbReference type="PANTHER" id="PTHR31649:SF1">
    <property type="entry name" value="FARNESOIC ACID O-METHYL TRANSFERASE DOMAIN-CONTAINING PROTEIN"/>
    <property type="match status" value="1"/>
</dbReference>
<dbReference type="PANTHER" id="PTHR31649">
    <property type="entry name" value="AGAP009604-PA"/>
    <property type="match status" value="1"/>
</dbReference>
<feature type="compositionally biased region" description="Gly residues" evidence="1">
    <location>
        <begin position="43"/>
        <end position="55"/>
    </location>
</feature>
<proteinExistence type="predicted"/>
<feature type="compositionally biased region" description="Basic and acidic residues" evidence="1">
    <location>
        <begin position="8"/>
        <end position="20"/>
    </location>
</feature>